<accession>A0A318SSE9</accession>
<dbReference type="PANTHER" id="PTHR24421:SF61">
    <property type="entry name" value="OXYGEN SENSOR HISTIDINE KINASE NREB"/>
    <property type="match status" value="1"/>
</dbReference>
<keyword evidence="7" id="KW-1185">Reference proteome</keyword>
<dbReference type="SMART" id="SM00387">
    <property type="entry name" value="HATPase_c"/>
    <property type="match status" value="1"/>
</dbReference>
<keyword evidence="4" id="KW-0472">Membrane</keyword>
<dbReference type="InterPro" id="IPR005467">
    <property type="entry name" value="His_kinase_dom"/>
</dbReference>
<dbReference type="Gene3D" id="1.20.5.1930">
    <property type="match status" value="1"/>
</dbReference>
<keyword evidence="4" id="KW-0812">Transmembrane</keyword>
<keyword evidence="1" id="KW-0808">Transferase</keyword>
<dbReference type="GO" id="GO:0016020">
    <property type="term" value="C:membrane"/>
    <property type="evidence" value="ECO:0007669"/>
    <property type="project" value="InterPro"/>
</dbReference>
<evidence type="ECO:0000313" key="6">
    <source>
        <dbReference type="EMBL" id="PYE55937.1"/>
    </source>
</evidence>
<evidence type="ECO:0000256" key="1">
    <source>
        <dbReference type="ARBA" id="ARBA00022679"/>
    </source>
</evidence>
<dbReference type="Gene3D" id="3.30.565.10">
    <property type="entry name" value="Histidine kinase-like ATPase, C-terminal domain"/>
    <property type="match status" value="1"/>
</dbReference>
<evidence type="ECO:0000256" key="3">
    <source>
        <dbReference type="ARBA" id="ARBA00023012"/>
    </source>
</evidence>
<keyword evidence="4" id="KW-1133">Transmembrane helix</keyword>
<dbReference type="SUPFAM" id="SSF55874">
    <property type="entry name" value="ATPase domain of HSP90 chaperone/DNA topoisomerase II/histidine kinase"/>
    <property type="match status" value="1"/>
</dbReference>
<dbReference type="PROSITE" id="PS50109">
    <property type="entry name" value="HIS_KIN"/>
    <property type="match status" value="1"/>
</dbReference>
<protein>
    <submittedName>
        <fullName evidence="6">Signal transduction histidine kinase</fullName>
    </submittedName>
</protein>
<comment type="caution">
    <text evidence="6">The sequence shown here is derived from an EMBL/GenBank/DDBJ whole genome shotgun (WGS) entry which is preliminary data.</text>
</comment>
<dbReference type="InterPro" id="IPR011712">
    <property type="entry name" value="Sig_transdc_His_kin_sub3_dim/P"/>
</dbReference>
<name>A0A318SSE9_9DEIO</name>
<feature type="transmembrane region" description="Helical" evidence="4">
    <location>
        <begin position="130"/>
        <end position="153"/>
    </location>
</feature>
<keyword evidence="2 6" id="KW-0418">Kinase</keyword>
<dbReference type="RefSeq" id="WP_110885462.1">
    <property type="nucleotide sequence ID" value="NZ_QJSX01000002.1"/>
</dbReference>
<dbReference type="GO" id="GO:0046983">
    <property type="term" value="F:protein dimerization activity"/>
    <property type="evidence" value="ECO:0007669"/>
    <property type="project" value="InterPro"/>
</dbReference>
<proteinExistence type="predicted"/>
<dbReference type="InterPro" id="IPR003594">
    <property type="entry name" value="HATPase_dom"/>
</dbReference>
<gene>
    <name evidence="6" type="ORF">DES52_102304</name>
</gene>
<evidence type="ECO:0000256" key="2">
    <source>
        <dbReference type="ARBA" id="ARBA00022777"/>
    </source>
</evidence>
<keyword evidence="3" id="KW-0902">Two-component regulatory system</keyword>
<dbReference type="GO" id="GO:0000155">
    <property type="term" value="F:phosphorelay sensor kinase activity"/>
    <property type="evidence" value="ECO:0007669"/>
    <property type="project" value="InterPro"/>
</dbReference>
<dbReference type="Pfam" id="PF02518">
    <property type="entry name" value="HATPase_c"/>
    <property type="match status" value="1"/>
</dbReference>
<dbReference type="AlphaFoldDB" id="A0A318SSE9"/>
<dbReference type="CDD" id="cd16917">
    <property type="entry name" value="HATPase_UhpB-NarQ-NarX-like"/>
    <property type="match status" value="1"/>
</dbReference>
<evidence type="ECO:0000259" key="5">
    <source>
        <dbReference type="PROSITE" id="PS50109"/>
    </source>
</evidence>
<dbReference type="Pfam" id="PF13796">
    <property type="entry name" value="Sensor"/>
    <property type="match status" value="1"/>
</dbReference>
<dbReference type="InterPro" id="IPR036890">
    <property type="entry name" value="HATPase_C_sf"/>
</dbReference>
<feature type="transmembrane region" description="Helical" evidence="4">
    <location>
        <begin position="56"/>
        <end position="76"/>
    </location>
</feature>
<feature type="domain" description="Histidine kinase" evidence="5">
    <location>
        <begin position="479"/>
        <end position="567"/>
    </location>
</feature>
<reference evidence="6 7" key="1">
    <citation type="submission" date="2018-06" db="EMBL/GenBank/DDBJ databases">
        <title>Genomic Encyclopedia of Type Strains, Phase IV (KMG-IV): sequencing the most valuable type-strain genomes for metagenomic binning, comparative biology and taxonomic classification.</title>
        <authorList>
            <person name="Goeker M."/>
        </authorList>
    </citation>
    <scope>NUCLEOTIDE SEQUENCE [LARGE SCALE GENOMIC DNA]</scope>
    <source>
        <strain evidence="6 7">DSM 18048</strain>
    </source>
</reference>
<dbReference type="OrthoDB" id="9795828at2"/>
<dbReference type="Proteomes" id="UP000248326">
    <property type="component" value="Unassembled WGS sequence"/>
</dbReference>
<dbReference type="PANTHER" id="PTHR24421">
    <property type="entry name" value="NITRATE/NITRITE SENSOR PROTEIN NARX-RELATED"/>
    <property type="match status" value="1"/>
</dbReference>
<evidence type="ECO:0000313" key="7">
    <source>
        <dbReference type="Proteomes" id="UP000248326"/>
    </source>
</evidence>
<feature type="transmembrane region" description="Helical" evidence="4">
    <location>
        <begin position="201"/>
        <end position="218"/>
    </location>
</feature>
<organism evidence="6 7">
    <name type="scientific">Deinococcus yavapaiensis KR-236</name>
    <dbReference type="NCBI Taxonomy" id="694435"/>
    <lineage>
        <taxon>Bacteria</taxon>
        <taxon>Thermotogati</taxon>
        <taxon>Deinococcota</taxon>
        <taxon>Deinococci</taxon>
        <taxon>Deinococcales</taxon>
        <taxon>Deinococcaceae</taxon>
        <taxon>Deinococcus</taxon>
    </lineage>
</organism>
<dbReference type="Pfam" id="PF07730">
    <property type="entry name" value="HisKA_3"/>
    <property type="match status" value="1"/>
</dbReference>
<feature type="transmembrane region" description="Helical" evidence="4">
    <location>
        <begin position="31"/>
        <end position="50"/>
    </location>
</feature>
<sequence>MMDVMKAESRSFGWLRTYFGELLDPATYKRLVYLLLSFPLGILYFVGIIAGLSVGAGTFVIVAGAFVLLGTLWFVLAGANLERSLGSALLGVPLERPKPLVRTSNWWEWARVTLSDAGTYKALLYLLLKFPFGIVSFVLTVVLLAATVCMMAAPLALTWGPRWSSPVWIETGAFSFTSFTLGALFIGGVALLVLSVTVLNLLARAWGALSFALLTTFGESVVAEREVKALQQGARSVAFSGDLEQTLRELLAHGVEATSAAGALVRRDEVVLTSHGLPEGAPEQLSVLHDLTTRPAIGHARLTRTELGTLALFTVGKDETLGELSVVFLDGREPSRREIEFWSAVADQASSAIGLDDLLRRTRTEASERERARMARELHDSVAQALYGIALGAKTARAQLQRDPAKASESLEYTVSLADGAASEMKALLFALRPDALEEGGLTPALARLAEALKARYKLDAVLEAPEEPQVSGDVKGALYRIAQEAAHNAVKHAKATNVRIRLDDDEGRLTLTIVDDGIGFDPSASRNGTLGLKSMKERAIAVGASFDVTSHLGAGTTVAVRLPGVVA</sequence>
<evidence type="ECO:0000256" key="4">
    <source>
        <dbReference type="SAM" id="Phobius"/>
    </source>
</evidence>
<dbReference type="InterPro" id="IPR025828">
    <property type="entry name" value="Put_sensor_dom"/>
</dbReference>
<dbReference type="InterPro" id="IPR050482">
    <property type="entry name" value="Sensor_HK_TwoCompSys"/>
</dbReference>
<feature type="transmembrane region" description="Helical" evidence="4">
    <location>
        <begin position="173"/>
        <end position="194"/>
    </location>
</feature>
<dbReference type="EMBL" id="QJSX01000002">
    <property type="protein sequence ID" value="PYE55937.1"/>
    <property type="molecule type" value="Genomic_DNA"/>
</dbReference>